<dbReference type="Pfam" id="PF00675">
    <property type="entry name" value="Peptidase_M16"/>
    <property type="match status" value="1"/>
</dbReference>
<comment type="similarity">
    <text evidence="1">Belongs to the peptidase M16 family.</text>
</comment>
<sequence length="282" mass="31834">MRYKLHKLDNGVRLIIAPMPTLASVTVAVWVKTGSRNETDKLSGISHFLEHMVFKGGKKRTTAKEIAEAVDAIGGEFNAGTSKEWTNFYIKARSANLGTAFDVLADMVLTPALRQADIDREKGVIVEEIGMYEDTPLMKIEDVFENVIFKAHALGRDVIGTKKSVTSFKRDDFVRYRNTHYFPQNIVVTVAGGMNEKEVLELTKQYFTGFKNKDLRFKDKVERFASQQKKPRVLLHSKKKDQAHFILGFMAGEMDSKDRFAETLLATILGGGMSSRLFTEIR</sequence>
<dbReference type="EMBL" id="MGFM01000016">
    <property type="protein sequence ID" value="OGM05871.1"/>
    <property type="molecule type" value="Genomic_DNA"/>
</dbReference>
<comment type="caution">
    <text evidence="4">The sequence shown here is derived from an EMBL/GenBank/DDBJ whole genome shotgun (WGS) entry which is preliminary data.</text>
</comment>
<feature type="domain" description="Peptidase M16 C-terminal" evidence="3">
    <location>
        <begin position="168"/>
        <end position="282"/>
    </location>
</feature>
<dbReference type="GO" id="GO:0004222">
    <property type="term" value="F:metalloendopeptidase activity"/>
    <property type="evidence" value="ECO:0007669"/>
    <property type="project" value="InterPro"/>
</dbReference>
<gene>
    <name evidence="4" type="ORF">A2125_01425</name>
</gene>
<evidence type="ECO:0008006" key="6">
    <source>
        <dbReference type="Google" id="ProtNLM"/>
    </source>
</evidence>
<dbReference type="PANTHER" id="PTHR11851:SF49">
    <property type="entry name" value="MITOCHONDRIAL-PROCESSING PEPTIDASE SUBUNIT ALPHA"/>
    <property type="match status" value="1"/>
</dbReference>
<reference evidence="4 5" key="1">
    <citation type="journal article" date="2016" name="Nat. Commun.">
        <title>Thousands of microbial genomes shed light on interconnected biogeochemical processes in an aquifer system.</title>
        <authorList>
            <person name="Anantharaman K."/>
            <person name="Brown C.T."/>
            <person name="Hug L.A."/>
            <person name="Sharon I."/>
            <person name="Castelle C.J."/>
            <person name="Probst A.J."/>
            <person name="Thomas B.C."/>
            <person name="Singh A."/>
            <person name="Wilkins M.J."/>
            <person name="Karaoz U."/>
            <person name="Brodie E.L."/>
            <person name="Williams K.H."/>
            <person name="Hubbard S.S."/>
            <person name="Banfield J.F."/>
        </authorList>
    </citation>
    <scope>NUCLEOTIDE SEQUENCE [LARGE SCALE GENOMIC DNA]</scope>
</reference>
<dbReference type="Pfam" id="PF05193">
    <property type="entry name" value="Peptidase_M16_C"/>
    <property type="match status" value="1"/>
</dbReference>
<dbReference type="Gene3D" id="3.30.830.10">
    <property type="entry name" value="Metalloenzyme, LuxS/M16 peptidase-like"/>
    <property type="match status" value="2"/>
</dbReference>
<evidence type="ECO:0000259" key="2">
    <source>
        <dbReference type="Pfam" id="PF00675"/>
    </source>
</evidence>
<name>A0A1F7WSW6_9BACT</name>
<dbReference type="InterPro" id="IPR007863">
    <property type="entry name" value="Peptidase_M16_C"/>
</dbReference>
<dbReference type="PROSITE" id="PS00143">
    <property type="entry name" value="INSULINASE"/>
    <property type="match status" value="1"/>
</dbReference>
<dbReference type="GO" id="GO:0006508">
    <property type="term" value="P:proteolysis"/>
    <property type="evidence" value="ECO:0007669"/>
    <property type="project" value="InterPro"/>
</dbReference>
<dbReference type="PANTHER" id="PTHR11851">
    <property type="entry name" value="METALLOPROTEASE"/>
    <property type="match status" value="1"/>
</dbReference>
<dbReference type="Proteomes" id="UP000178812">
    <property type="component" value="Unassembled WGS sequence"/>
</dbReference>
<dbReference type="InterPro" id="IPR011249">
    <property type="entry name" value="Metalloenz_LuxS/M16"/>
</dbReference>
<dbReference type="InterPro" id="IPR011765">
    <property type="entry name" value="Pept_M16_N"/>
</dbReference>
<feature type="non-terminal residue" evidence="4">
    <location>
        <position position="282"/>
    </location>
</feature>
<accession>A0A1F7WSW6</accession>
<protein>
    <recommendedName>
        <fullName evidence="6">Peptidase M16 N-terminal domain-containing protein</fullName>
    </recommendedName>
</protein>
<evidence type="ECO:0000313" key="5">
    <source>
        <dbReference type="Proteomes" id="UP000178812"/>
    </source>
</evidence>
<organism evidence="4 5">
    <name type="scientific">Candidatus Woesebacteria bacterium GWB1_43_5</name>
    <dbReference type="NCBI Taxonomy" id="1802474"/>
    <lineage>
        <taxon>Bacteria</taxon>
        <taxon>Candidatus Woeseibacteriota</taxon>
    </lineage>
</organism>
<dbReference type="SUPFAM" id="SSF63411">
    <property type="entry name" value="LuxS/MPP-like metallohydrolase"/>
    <property type="match status" value="2"/>
</dbReference>
<evidence type="ECO:0000256" key="1">
    <source>
        <dbReference type="ARBA" id="ARBA00007261"/>
    </source>
</evidence>
<dbReference type="InterPro" id="IPR050361">
    <property type="entry name" value="MPP/UQCRC_Complex"/>
</dbReference>
<evidence type="ECO:0000313" key="4">
    <source>
        <dbReference type="EMBL" id="OGM05871.1"/>
    </source>
</evidence>
<evidence type="ECO:0000259" key="3">
    <source>
        <dbReference type="Pfam" id="PF05193"/>
    </source>
</evidence>
<dbReference type="AlphaFoldDB" id="A0A1F7WSW6"/>
<dbReference type="GO" id="GO:0046872">
    <property type="term" value="F:metal ion binding"/>
    <property type="evidence" value="ECO:0007669"/>
    <property type="project" value="InterPro"/>
</dbReference>
<feature type="domain" description="Peptidase M16 N-terminal" evidence="2">
    <location>
        <begin position="20"/>
        <end position="161"/>
    </location>
</feature>
<proteinExistence type="inferred from homology"/>
<dbReference type="InterPro" id="IPR001431">
    <property type="entry name" value="Pept_M16_Zn_BS"/>
</dbReference>